<dbReference type="AlphaFoldDB" id="A0A9P4XNR0"/>
<keyword evidence="2" id="KW-1185">Reference proteome</keyword>
<dbReference type="Proteomes" id="UP000801864">
    <property type="component" value="Unassembled WGS sequence"/>
</dbReference>
<reference evidence="1 2" key="1">
    <citation type="submission" date="2018-06" db="EMBL/GenBank/DDBJ databases">
        <title>Genome analysis of cellulolytic fungus Trichoderma lentiforme CFAM-422.</title>
        <authorList>
            <person name="Steindorff A.S."/>
            <person name="Formighieri E.F."/>
            <person name="Midorikawa G.E.O."/>
            <person name="Tamietti M.S."/>
            <person name="Ramos E.Z."/>
            <person name="Silva A.S."/>
            <person name="Bon E.P.S."/>
            <person name="Mendes T.D."/>
            <person name="Damaso M.C.T."/>
            <person name="Favaro L.C.L."/>
        </authorList>
    </citation>
    <scope>NUCLEOTIDE SEQUENCE [LARGE SCALE GENOMIC DNA]</scope>
    <source>
        <strain evidence="1 2">CFAM-422</strain>
    </source>
</reference>
<sequence length="96" mass="10589">MADAEKHQIIAENIFNVFDLVCERSLNDEDETPSAAMMAVALLATPGFEECGLPQSWFDFAEKYPKVATTMKAGAKAFAIPGNKTIEEEPQKRLPI</sequence>
<proteinExistence type="predicted"/>
<gene>
    <name evidence="1" type="ORF">CFAM422_002456</name>
</gene>
<evidence type="ECO:0000313" key="2">
    <source>
        <dbReference type="Proteomes" id="UP000801864"/>
    </source>
</evidence>
<accession>A0A9P4XNR0</accession>
<evidence type="ECO:0000313" key="1">
    <source>
        <dbReference type="EMBL" id="KAF3075699.1"/>
    </source>
</evidence>
<organism evidence="1 2">
    <name type="scientific">Trichoderma lentiforme</name>
    <dbReference type="NCBI Taxonomy" id="1567552"/>
    <lineage>
        <taxon>Eukaryota</taxon>
        <taxon>Fungi</taxon>
        <taxon>Dikarya</taxon>
        <taxon>Ascomycota</taxon>
        <taxon>Pezizomycotina</taxon>
        <taxon>Sordariomycetes</taxon>
        <taxon>Hypocreomycetidae</taxon>
        <taxon>Hypocreales</taxon>
        <taxon>Hypocreaceae</taxon>
        <taxon>Trichoderma</taxon>
    </lineage>
</organism>
<name>A0A9P4XNR0_9HYPO</name>
<protein>
    <submittedName>
        <fullName evidence="1">Uncharacterized protein</fullName>
    </submittedName>
</protein>
<dbReference type="EMBL" id="QLNT01000003">
    <property type="protein sequence ID" value="KAF3075699.1"/>
    <property type="molecule type" value="Genomic_DNA"/>
</dbReference>
<comment type="caution">
    <text evidence="1">The sequence shown here is derived from an EMBL/GenBank/DDBJ whole genome shotgun (WGS) entry which is preliminary data.</text>
</comment>